<dbReference type="InterPro" id="IPR049053">
    <property type="entry name" value="AFCA-like_C"/>
</dbReference>
<proteinExistence type="predicted"/>
<dbReference type="Gene3D" id="2.60.40.1180">
    <property type="entry name" value="Golgi alpha-mannosidase II"/>
    <property type="match status" value="1"/>
</dbReference>
<dbReference type="Gene3D" id="2.70.98.50">
    <property type="entry name" value="putative glycoside hydrolase family protein from bacillus halodurans"/>
    <property type="match status" value="1"/>
</dbReference>
<reference evidence="4 5" key="1">
    <citation type="submission" date="2023-04" db="EMBL/GenBank/DDBJ databases">
        <title>Two novel species of Flavobacterium.</title>
        <authorList>
            <person name="Liu Q."/>
            <person name="Xin Y.-H."/>
        </authorList>
    </citation>
    <scope>NUCLEOTIDE SEQUENCE [LARGE SCALE GENOMIC DNA]</scope>
    <source>
        <strain evidence="4 5">LB2P87</strain>
    </source>
</reference>
<dbReference type="SUPFAM" id="SSF48208">
    <property type="entry name" value="Six-hairpin glycosidases"/>
    <property type="match status" value="1"/>
</dbReference>
<dbReference type="PANTHER" id="PTHR31084">
    <property type="entry name" value="ALPHA-L-FUCOSIDASE 2"/>
    <property type="match status" value="1"/>
</dbReference>
<dbReference type="Pfam" id="PF21307">
    <property type="entry name" value="Glyco_hydro_95_C"/>
    <property type="match status" value="1"/>
</dbReference>
<dbReference type="GO" id="GO:0005975">
    <property type="term" value="P:carbohydrate metabolic process"/>
    <property type="evidence" value="ECO:0007669"/>
    <property type="project" value="InterPro"/>
</dbReference>
<dbReference type="FunFam" id="1.50.10.10:FF:000028">
    <property type="entry name" value="Alpha-L-fucosidase 2"/>
    <property type="match status" value="1"/>
</dbReference>
<evidence type="ECO:0000259" key="3">
    <source>
        <dbReference type="Pfam" id="PF22124"/>
    </source>
</evidence>
<dbReference type="PANTHER" id="PTHR31084:SF0">
    <property type="entry name" value="ALPHA-L-FUCOSIDASE 2"/>
    <property type="match status" value="1"/>
</dbReference>
<keyword evidence="4" id="KW-0378">Hydrolase</keyword>
<feature type="domain" description="Alpha fucosidase A-like C-terminal" evidence="2">
    <location>
        <begin position="701"/>
        <end position="767"/>
    </location>
</feature>
<feature type="domain" description="Glycosyl hydrolase family 95 catalytic" evidence="3">
    <location>
        <begin position="292"/>
        <end position="699"/>
    </location>
</feature>
<dbReference type="Pfam" id="PF14498">
    <property type="entry name" value="Glyco_hyd_65N_2"/>
    <property type="match status" value="1"/>
</dbReference>
<dbReference type="GO" id="GO:0004560">
    <property type="term" value="F:alpha-L-fucosidase activity"/>
    <property type="evidence" value="ECO:0007669"/>
    <property type="project" value="InterPro"/>
</dbReference>
<evidence type="ECO:0000259" key="2">
    <source>
        <dbReference type="Pfam" id="PF21307"/>
    </source>
</evidence>
<dbReference type="EMBL" id="JASCRY010000002">
    <property type="protein sequence ID" value="MDI5949913.1"/>
    <property type="molecule type" value="Genomic_DNA"/>
</dbReference>
<dbReference type="InterPro" id="IPR012341">
    <property type="entry name" value="6hp_glycosidase-like_sf"/>
</dbReference>
<accession>A0AAW6TQF7</accession>
<organism evidence="4 5">
    <name type="scientific">Flavobacterium yafengii</name>
    <dbReference type="NCBI Taxonomy" id="3041253"/>
    <lineage>
        <taxon>Bacteria</taxon>
        <taxon>Pseudomonadati</taxon>
        <taxon>Bacteroidota</taxon>
        <taxon>Flavobacteriia</taxon>
        <taxon>Flavobacteriales</taxon>
        <taxon>Flavobacteriaceae</taxon>
        <taxon>Flavobacterium</taxon>
    </lineage>
</organism>
<dbReference type="InterPro" id="IPR054363">
    <property type="entry name" value="GH95_cat"/>
</dbReference>
<evidence type="ECO:0000313" key="4">
    <source>
        <dbReference type="EMBL" id="MDI5949913.1"/>
    </source>
</evidence>
<feature type="domain" description="Glycosyl hydrolase family 95 N-terminal" evidence="1">
    <location>
        <begin position="33"/>
        <end position="270"/>
    </location>
</feature>
<dbReference type="InterPro" id="IPR008928">
    <property type="entry name" value="6-hairpin_glycosidase_sf"/>
</dbReference>
<name>A0AAW6TQF7_9FLAO</name>
<evidence type="ECO:0000259" key="1">
    <source>
        <dbReference type="Pfam" id="PF14498"/>
    </source>
</evidence>
<dbReference type="Gene3D" id="1.50.10.10">
    <property type="match status" value="1"/>
</dbReference>
<dbReference type="InterPro" id="IPR027414">
    <property type="entry name" value="GH95_N_dom"/>
</dbReference>
<dbReference type="PIRSF" id="PIRSF007663">
    <property type="entry name" value="UCP007663"/>
    <property type="match status" value="1"/>
</dbReference>
<dbReference type="InterPro" id="IPR013780">
    <property type="entry name" value="Glyco_hydro_b"/>
</dbReference>
<dbReference type="RefSeq" id="WP_282716280.1">
    <property type="nucleotide sequence ID" value="NZ_JASCRY010000002.1"/>
</dbReference>
<gene>
    <name evidence="4" type="ORF">QLS97_09665</name>
</gene>
<dbReference type="AlphaFoldDB" id="A0AAW6TQF7"/>
<dbReference type="Pfam" id="PF22124">
    <property type="entry name" value="Glyco_hydro_95_cat"/>
    <property type="match status" value="1"/>
</dbReference>
<evidence type="ECO:0000313" key="5">
    <source>
        <dbReference type="Proteomes" id="UP001228643"/>
    </source>
</evidence>
<dbReference type="InterPro" id="IPR016518">
    <property type="entry name" value="Alpha-L-fucosidase"/>
</dbReference>
<protein>
    <submittedName>
        <fullName evidence="4">Glycoside hydrolase N-terminal domain-containing protein</fullName>
    </submittedName>
</protein>
<comment type="caution">
    <text evidence="4">The sequence shown here is derived from an EMBL/GenBank/DDBJ whole genome shotgun (WGS) entry which is preliminary data.</text>
</comment>
<keyword evidence="5" id="KW-1185">Reference proteome</keyword>
<dbReference type="Proteomes" id="UP001228643">
    <property type="component" value="Unassembled WGS sequence"/>
</dbReference>
<sequence>MKLRSKIAGIVFGIGFLVGVQNLGAQTTTELKLWYDKPAAIWNEALPLGNGRLGAMVFGDPSVERLQLNEETIWAGSPNSNAHTKSLKALPIVRQLVFDGKFDEAQDLATQDIMSQTNDGMPYQTFGSAYISFPGHQKYTNYYRDLNIENATAKVKYTVNGVEFTREIFTSFSDQVIVVKLSASQPGQITANVFMNSPIDKTVPSTEGNQILLSGIGTNFEGVKGKVKFQGRIEAKNKGGEVSASNGVLSINKADEVTLYISIATNFKNYQDITEDEVAKSKSFLEKALPKSFDEIKKAHMVYYQKFFNRVSFDLGSTDAIKKPTNERIRDFSKQFDPQLASLYFQFGRYLLISSSQPGGQPANLQGIWNDMVTPPWDSKYTTNINAEMNYWPAELTNLSEMHEPFIQMAKELSVTGAATAKMMYNANGWVLHHNTDIWRVTAPVDSAASGMWPTGGAWVSQDLWERYLYTGDKNYLKEIYPILKGAADFFLDFMITDPNTGYLVVVPSSSPENTHAGGTGKSTIASGTTMDNQLVFDLFTHVIEASKLVAPDEDYAKKVSVALAKMAPMKVGKHNQLQEWQDDWDNPKDNHRHVSHLYGLFPSSQISPIKTPELFEAAKQSLIYRTDESTGWSMGWKVNLWARLLDGNHAYKLIQDQLHLVTADQRKGGGTYPNMLDAHQPFQIDGNFGCTAGIAEMLMQSQEDAIHLLPALPTVWKDGSIKGLVTRAGFVIDMTWKNNKVSTLKVYSKIGGNCRLKLENTLKADKGIVLKKAKGKNPNPLFYAVEVKKPIISKEAKLPKVQLPKYNEYDVEMKAGQTYSFSAN</sequence>